<dbReference type="AlphaFoldDB" id="A0A1D1UZ73"/>
<dbReference type="Proteomes" id="UP000186922">
    <property type="component" value="Unassembled WGS sequence"/>
</dbReference>
<organism evidence="2 3">
    <name type="scientific">Ramazzottius varieornatus</name>
    <name type="common">Water bear</name>
    <name type="synonym">Tardigrade</name>
    <dbReference type="NCBI Taxonomy" id="947166"/>
    <lineage>
        <taxon>Eukaryota</taxon>
        <taxon>Metazoa</taxon>
        <taxon>Ecdysozoa</taxon>
        <taxon>Tardigrada</taxon>
        <taxon>Eutardigrada</taxon>
        <taxon>Parachela</taxon>
        <taxon>Hypsibioidea</taxon>
        <taxon>Ramazzottiidae</taxon>
        <taxon>Ramazzottius</taxon>
    </lineage>
</organism>
<keyword evidence="3" id="KW-1185">Reference proteome</keyword>
<evidence type="ECO:0000256" key="1">
    <source>
        <dbReference type="SAM" id="MobiDB-lite"/>
    </source>
</evidence>
<feature type="region of interest" description="Disordered" evidence="1">
    <location>
        <begin position="1"/>
        <end position="26"/>
    </location>
</feature>
<dbReference type="EMBL" id="BDGG01000002">
    <property type="protein sequence ID" value="GAU93910.1"/>
    <property type="molecule type" value="Genomic_DNA"/>
</dbReference>
<gene>
    <name evidence="2" type="primary">RvY_05773-1</name>
    <name evidence="2" type="synonym">RvY_05773.1</name>
    <name evidence="2" type="ORF">RvY_05773</name>
</gene>
<comment type="caution">
    <text evidence="2">The sequence shown here is derived from an EMBL/GenBank/DDBJ whole genome shotgun (WGS) entry which is preliminary data.</text>
</comment>
<accession>A0A1D1UZ73</accession>
<protein>
    <submittedName>
        <fullName evidence="2">Uncharacterized protein</fullName>
    </submittedName>
</protein>
<evidence type="ECO:0000313" key="2">
    <source>
        <dbReference type="EMBL" id="GAU93910.1"/>
    </source>
</evidence>
<proteinExistence type="predicted"/>
<reference evidence="2 3" key="1">
    <citation type="journal article" date="2016" name="Nat. Commun.">
        <title>Extremotolerant tardigrade genome and improved radiotolerance of human cultured cells by tardigrade-unique protein.</title>
        <authorList>
            <person name="Hashimoto T."/>
            <person name="Horikawa D.D."/>
            <person name="Saito Y."/>
            <person name="Kuwahara H."/>
            <person name="Kozuka-Hata H."/>
            <person name="Shin-I T."/>
            <person name="Minakuchi Y."/>
            <person name="Ohishi K."/>
            <person name="Motoyama A."/>
            <person name="Aizu T."/>
            <person name="Enomoto A."/>
            <person name="Kondo K."/>
            <person name="Tanaka S."/>
            <person name="Hara Y."/>
            <person name="Koshikawa S."/>
            <person name="Sagara H."/>
            <person name="Miura T."/>
            <person name="Yokobori S."/>
            <person name="Miyagawa K."/>
            <person name="Suzuki Y."/>
            <person name="Kubo T."/>
            <person name="Oyama M."/>
            <person name="Kohara Y."/>
            <person name="Fujiyama A."/>
            <person name="Arakawa K."/>
            <person name="Katayama T."/>
            <person name="Toyoda A."/>
            <person name="Kunieda T."/>
        </authorList>
    </citation>
    <scope>NUCLEOTIDE SEQUENCE [LARGE SCALE GENOMIC DNA]</scope>
    <source>
        <strain evidence="2 3">YOKOZUNA-1</strain>
    </source>
</reference>
<name>A0A1D1UZ73_RAMVA</name>
<evidence type="ECO:0000313" key="3">
    <source>
        <dbReference type="Proteomes" id="UP000186922"/>
    </source>
</evidence>
<sequence length="101" mass="12029">MSSSLTSDSRNMRETPKRINSQTPTPAMKYLLRREKWADIIRLPRDHNEVTIMATLHGCRVVSSRLRRRKKYPLCMLAHLQRCVRRSSRSAQRAWRHREPC</sequence>